<dbReference type="PANTHER" id="PTHR10578">
    <property type="entry name" value="S -2-HYDROXY-ACID OXIDASE-RELATED"/>
    <property type="match status" value="1"/>
</dbReference>
<dbReference type="FunFam" id="3.10.120.10:FF:000012">
    <property type="entry name" value="Mitochondrial cytochrome b2, putative"/>
    <property type="match status" value="1"/>
</dbReference>
<dbReference type="AlphaFoldDB" id="A0A0C4E6V0"/>
<dbReference type="STRING" id="644358.A0A0C4E6V0"/>
<reference evidence="10" key="3">
    <citation type="submission" date="2011-03" db="EMBL/GenBank/DDBJ databases">
        <title>Annotation of Magnaporthe poae ATCC 64411.</title>
        <authorList>
            <person name="Ma L.-J."/>
            <person name="Dead R."/>
            <person name="Young S.K."/>
            <person name="Zeng Q."/>
            <person name="Gargeya S."/>
            <person name="Fitzgerald M."/>
            <person name="Haas B."/>
            <person name="Abouelleil A."/>
            <person name="Alvarado L."/>
            <person name="Arachchi H.M."/>
            <person name="Berlin A."/>
            <person name="Brown A."/>
            <person name="Chapman S.B."/>
            <person name="Chen Z."/>
            <person name="Dunbar C."/>
            <person name="Freedman E."/>
            <person name="Gearin G."/>
            <person name="Gellesch M."/>
            <person name="Goldberg J."/>
            <person name="Griggs A."/>
            <person name="Gujja S."/>
            <person name="Heiman D."/>
            <person name="Howarth C."/>
            <person name="Larson L."/>
            <person name="Lui A."/>
            <person name="MacDonald P.J.P."/>
            <person name="Mehta T."/>
            <person name="Montmayeur A."/>
            <person name="Murphy C."/>
            <person name="Neiman D."/>
            <person name="Pearson M."/>
            <person name="Priest M."/>
            <person name="Roberts A."/>
            <person name="Saif S."/>
            <person name="Shea T."/>
            <person name="Shenoy N."/>
            <person name="Sisk P."/>
            <person name="Stolte C."/>
            <person name="Sykes S."/>
            <person name="Yandava C."/>
            <person name="Wortman J."/>
            <person name="Nusbaum C."/>
            <person name="Birren B."/>
        </authorList>
    </citation>
    <scope>NUCLEOTIDE SEQUENCE</scope>
    <source>
        <strain evidence="10">ATCC 64411</strain>
    </source>
</reference>
<dbReference type="OrthoDB" id="1925334at2759"/>
<evidence type="ECO:0000259" key="8">
    <source>
        <dbReference type="PROSITE" id="PS50255"/>
    </source>
</evidence>
<reference evidence="11" key="5">
    <citation type="submission" date="2015-06" db="UniProtKB">
        <authorList>
            <consortium name="EnsemblFungi"/>
        </authorList>
    </citation>
    <scope>IDENTIFICATION</scope>
    <source>
        <strain evidence="11">ATCC 64411</strain>
    </source>
</reference>
<dbReference type="InterPro" id="IPR000262">
    <property type="entry name" value="FMN-dep_DH"/>
</dbReference>
<dbReference type="InterPro" id="IPR037396">
    <property type="entry name" value="FMN_HAD"/>
</dbReference>
<dbReference type="InterPro" id="IPR013785">
    <property type="entry name" value="Aldolase_TIM"/>
</dbReference>
<dbReference type="SUPFAM" id="SSF55856">
    <property type="entry name" value="Cytochrome b5-like heme/steroid binding domain"/>
    <property type="match status" value="1"/>
</dbReference>
<keyword evidence="5 6" id="KW-0408">Iron</keyword>
<dbReference type="Pfam" id="PF01070">
    <property type="entry name" value="FMN_dh"/>
    <property type="match status" value="1"/>
</dbReference>
<dbReference type="Proteomes" id="UP000011715">
    <property type="component" value="Unassembled WGS sequence"/>
</dbReference>
<dbReference type="PROSITE" id="PS50255">
    <property type="entry name" value="CYTOCHROME_B5_2"/>
    <property type="match status" value="1"/>
</dbReference>
<dbReference type="EMBL" id="ADBL01001991">
    <property type="status" value="NOT_ANNOTATED_CDS"/>
    <property type="molecule type" value="Genomic_DNA"/>
</dbReference>
<sequence length="275" mass="30600">MSRKVFDAAEVAKHNSPESCWVVLYGDVYDVTDFVPSHPGGSKIILQLAGRDATEDYDPVHPPGTLEENLKPEAKLGTVDPESLSRLRRDQEQKRQVAVVTPATDPPAALETLFNLDELEEAARKQVSRKCWAYYFSAGDDMFTKRYNNHVYRSILLRPRVFIRKYCPEVFDHVEVWVDGGIKRGTDVIKALCLGAKAVGVGRAALYGLGAGGWRGVERTFEILNAEMTTCMKLLGAQKVEDLGPQFVNSRMVERDIYDGPAGLDGLQLRAKAKI</sequence>
<dbReference type="GO" id="GO:0046872">
    <property type="term" value="F:metal ion binding"/>
    <property type="evidence" value="ECO:0007669"/>
    <property type="project" value="UniProtKB-UniRule"/>
</dbReference>
<dbReference type="VEuPathDB" id="FungiDB:MAPG_08247"/>
<dbReference type="Pfam" id="PF00173">
    <property type="entry name" value="Cyt-b5"/>
    <property type="match status" value="1"/>
</dbReference>
<dbReference type="InterPro" id="IPR036400">
    <property type="entry name" value="Cyt_B5-like_heme/steroid_sf"/>
</dbReference>
<evidence type="ECO:0000256" key="4">
    <source>
        <dbReference type="ARBA" id="ARBA00023002"/>
    </source>
</evidence>
<dbReference type="PROSITE" id="PS00191">
    <property type="entry name" value="CYTOCHROME_B5_1"/>
    <property type="match status" value="1"/>
</dbReference>
<feature type="domain" description="FMN hydroxy acid dehydrogenase" evidence="9">
    <location>
        <begin position="163"/>
        <end position="253"/>
    </location>
</feature>
<dbReference type="GO" id="GO:0020037">
    <property type="term" value="F:heme binding"/>
    <property type="evidence" value="ECO:0007669"/>
    <property type="project" value="UniProtKB-UniRule"/>
</dbReference>
<evidence type="ECO:0000259" key="9">
    <source>
        <dbReference type="PROSITE" id="PS51349"/>
    </source>
</evidence>
<evidence type="ECO:0000256" key="3">
    <source>
        <dbReference type="ARBA" id="ARBA00022723"/>
    </source>
</evidence>
<accession>A0A0C4E6V0</accession>
<dbReference type="EMBL" id="GL876972">
    <property type="protein sequence ID" value="KLU89273.1"/>
    <property type="molecule type" value="Genomic_DNA"/>
</dbReference>
<evidence type="ECO:0000256" key="7">
    <source>
        <dbReference type="SAM" id="MobiDB-lite"/>
    </source>
</evidence>
<keyword evidence="4" id="KW-0560">Oxidoreductase</keyword>
<dbReference type="eggNOG" id="KOG0538">
    <property type="taxonomic scope" value="Eukaryota"/>
</dbReference>
<keyword evidence="3 6" id="KW-0479">Metal-binding</keyword>
<evidence type="ECO:0000256" key="6">
    <source>
        <dbReference type="RuleBase" id="RU362121"/>
    </source>
</evidence>
<dbReference type="InterPro" id="IPR018506">
    <property type="entry name" value="Cyt_B5_heme-BS"/>
</dbReference>
<dbReference type="PRINTS" id="PR00363">
    <property type="entry name" value="CYTOCHROMEB5"/>
</dbReference>
<evidence type="ECO:0008006" key="13">
    <source>
        <dbReference type="Google" id="ProtNLM"/>
    </source>
</evidence>
<dbReference type="EnsemblFungi" id="MAPG_08247T0">
    <property type="protein sequence ID" value="MAPG_08247T0"/>
    <property type="gene ID" value="MAPG_08247"/>
</dbReference>
<keyword evidence="12" id="KW-1185">Reference proteome</keyword>
<dbReference type="EMBL" id="ADBL01001990">
    <property type="status" value="NOT_ANNOTATED_CDS"/>
    <property type="molecule type" value="Genomic_DNA"/>
</dbReference>
<comment type="cofactor">
    <cofactor evidence="1">
        <name>FMN</name>
        <dbReference type="ChEBI" id="CHEBI:58210"/>
    </cofactor>
</comment>
<comment type="similarity">
    <text evidence="6">Belongs to the cytochrome b5 family.</text>
</comment>
<dbReference type="eggNOG" id="KOG0537">
    <property type="taxonomic scope" value="Eukaryota"/>
</dbReference>
<dbReference type="OMA" id="YYYSAAN"/>
<keyword evidence="2 6" id="KW-0349">Heme</keyword>
<reference evidence="11" key="4">
    <citation type="journal article" date="2015" name="G3 (Bethesda)">
        <title>Genome sequences of three phytopathogenic species of the Magnaporthaceae family of fungi.</title>
        <authorList>
            <person name="Okagaki L.H."/>
            <person name="Nunes C.C."/>
            <person name="Sailsbery J."/>
            <person name="Clay B."/>
            <person name="Brown D."/>
            <person name="John T."/>
            <person name="Oh Y."/>
            <person name="Young N."/>
            <person name="Fitzgerald M."/>
            <person name="Haas B.J."/>
            <person name="Zeng Q."/>
            <person name="Young S."/>
            <person name="Adiconis X."/>
            <person name="Fan L."/>
            <person name="Levin J.Z."/>
            <person name="Mitchell T.K."/>
            <person name="Okubara P.A."/>
            <person name="Farman M.L."/>
            <person name="Kohn L.M."/>
            <person name="Birren B."/>
            <person name="Ma L.-J."/>
            <person name="Dean R.A."/>
        </authorList>
    </citation>
    <scope>NUCLEOTIDE SEQUENCE</scope>
    <source>
        <strain evidence="11">ATCC 64411 / 73-15</strain>
    </source>
</reference>
<reference evidence="10" key="1">
    <citation type="submission" date="2010-05" db="EMBL/GenBank/DDBJ databases">
        <title>The Genome Sequence of Magnaporthe poae strain ATCC 64411.</title>
        <authorList>
            <consortium name="The Broad Institute Genome Sequencing Platform"/>
            <consortium name="Broad Institute Genome Sequencing Center for Infectious Disease"/>
            <person name="Ma L.-J."/>
            <person name="Dead R."/>
            <person name="Young S."/>
            <person name="Zeng Q."/>
            <person name="Koehrsen M."/>
            <person name="Alvarado L."/>
            <person name="Berlin A."/>
            <person name="Chapman S.B."/>
            <person name="Chen Z."/>
            <person name="Freedman E."/>
            <person name="Gellesch M."/>
            <person name="Goldberg J."/>
            <person name="Griggs A."/>
            <person name="Gujja S."/>
            <person name="Heilman E.R."/>
            <person name="Heiman D."/>
            <person name="Hepburn T."/>
            <person name="Howarth C."/>
            <person name="Jen D."/>
            <person name="Larson L."/>
            <person name="Mehta T."/>
            <person name="Neiman D."/>
            <person name="Pearson M."/>
            <person name="Roberts A."/>
            <person name="Saif S."/>
            <person name="Shea T."/>
            <person name="Shenoy N."/>
            <person name="Sisk P."/>
            <person name="Stolte C."/>
            <person name="Sykes S."/>
            <person name="Walk T."/>
            <person name="White J."/>
            <person name="Yandava C."/>
            <person name="Haas B."/>
            <person name="Nusbaum C."/>
            <person name="Birren B."/>
        </authorList>
    </citation>
    <scope>NUCLEOTIDE SEQUENCE</scope>
    <source>
        <strain evidence="10">ATCC 64411</strain>
    </source>
</reference>
<evidence type="ECO:0000313" key="10">
    <source>
        <dbReference type="EMBL" id="KLU89273.1"/>
    </source>
</evidence>
<evidence type="ECO:0000256" key="2">
    <source>
        <dbReference type="ARBA" id="ARBA00022617"/>
    </source>
</evidence>
<dbReference type="SUPFAM" id="SSF51395">
    <property type="entry name" value="FMN-linked oxidoreductases"/>
    <property type="match status" value="2"/>
</dbReference>
<dbReference type="SMART" id="SM01117">
    <property type="entry name" value="Cyt-b5"/>
    <property type="match status" value="1"/>
</dbReference>
<dbReference type="Gene3D" id="3.20.20.70">
    <property type="entry name" value="Aldolase class I"/>
    <property type="match status" value="2"/>
</dbReference>
<evidence type="ECO:0000313" key="12">
    <source>
        <dbReference type="Proteomes" id="UP000011715"/>
    </source>
</evidence>
<evidence type="ECO:0000256" key="1">
    <source>
        <dbReference type="ARBA" id="ARBA00001917"/>
    </source>
</evidence>
<reference evidence="12" key="2">
    <citation type="submission" date="2010-05" db="EMBL/GenBank/DDBJ databases">
        <title>The genome sequence of Magnaporthe poae strain ATCC 64411.</title>
        <authorList>
            <person name="Ma L.-J."/>
            <person name="Dead R."/>
            <person name="Young S."/>
            <person name="Zeng Q."/>
            <person name="Koehrsen M."/>
            <person name="Alvarado L."/>
            <person name="Berlin A."/>
            <person name="Chapman S.B."/>
            <person name="Chen Z."/>
            <person name="Freedman E."/>
            <person name="Gellesch M."/>
            <person name="Goldberg J."/>
            <person name="Griggs A."/>
            <person name="Gujja S."/>
            <person name="Heilman E.R."/>
            <person name="Heiman D."/>
            <person name="Hepburn T."/>
            <person name="Howarth C."/>
            <person name="Jen D."/>
            <person name="Larson L."/>
            <person name="Mehta T."/>
            <person name="Neiman D."/>
            <person name="Pearson M."/>
            <person name="Roberts A."/>
            <person name="Saif S."/>
            <person name="Shea T."/>
            <person name="Shenoy N."/>
            <person name="Sisk P."/>
            <person name="Stolte C."/>
            <person name="Sykes S."/>
            <person name="Walk T."/>
            <person name="White J."/>
            <person name="Yandava C."/>
            <person name="Haas B."/>
            <person name="Nusbaum C."/>
            <person name="Birren B."/>
        </authorList>
    </citation>
    <scope>NUCLEOTIDE SEQUENCE [LARGE SCALE GENOMIC DNA]</scope>
    <source>
        <strain evidence="12">ATCC 64411 / 73-15</strain>
    </source>
</reference>
<organism evidence="11 12">
    <name type="scientific">Magnaporthiopsis poae (strain ATCC 64411 / 73-15)</name>
    <name type="common">Kentucky bluegrass fungus</name>
    <name type="synonym">Magnaporthe poae</name>
    <dbReference type="NCBI Taxonomy" id="644358"/>
    <lineage>
        <taxon>Eukaryota</taxon>
        <taxon>Fungi</taxon>
        <taxon>Dikarya</taxon>
        <taxon>Ascomycota</taxon>
        <taxon>Pezizomycotina</taxon>
        <taxon>Sordariomycetes</taxon>
        <taxon>Sordariomycetidae</taxon>
        <taxon>Magnaporthales</taxon>
        <taxon>Magnaporthaceae</taxon>
        <taxon>Magnaporthiopsis</taxon>
    </lineage>
</organism>
<feature type="domain" description="Cytochrome b5 heme-binding" evidence="8">
    <location>
        <begin position="3"/>
        <end position="80"/>
    </location>
</feature>
<dbReference type="PROSITE" id="PS51349">
    <property type="entry name" value="FMN_HYDROXY_ACID_DH_2"/>
    <property type="match status" value="1"/>
</dbReference>
<proteinExistence type="inferred from homology"/>
<gene>
    <name evidence="10" type="ORF">MAPG_08247</name>
</gene>
<name>A0A0C4E6V0_MAGP6</name>
<evidence type="ECO:0000313" key="11">
    <source>
        <dbReference type="EnsemblFungi" id="MAPG_08247T0"/>
    </source>
</evidence>
<dbReference type="PANTHER" id="PTHR10578:SF82">
    <property type="entry name" value="CYTOCHROME B2, PUTATIVE (AFU_ORTHOLOGUE AFUA_1G07200)-RELATED"/>
    <property type="match status" value="1"/>
</dbReference>
<dbReference type="Gene3D" id="3.10.120.10">
    <property type="entry name" value="Cytochrome b5-like heme/steroid binding domain"/>
    <property type="match status" value="1"/>
</dbReference>
<dbReference type="InterPro" id="IPR001199">
    <property type="entry name" value="Cyt_B5-like_heme/steroid-bd"/>
</dbReference>
<evidence type="ECO:0000256" key="5">
    <source>
        <dbReference type="ARBA" id="ARBA00023004"/>
    </source>
</evidence>
<feature type="region of interest" description="Disordered" evidence="7">
    <location>
        <begin position="56"/>
        <end position="91"/>
    </location>
</feature>
<protein>
    <recommendedName>
        <fullName evidence="13">Cytochrome b2</fullName>
    </recommendedName>
</protein>
<dbReference type="GO" id="GO:0016491">
    <property type="term" value="F:oxidoreductase activity"/>
    <property type="evidence" value="ECO:0007669"/>
    <property type="project" value="UniProtKB-KW"/>
</dbReference>